<sequence>MGLACPLACFGNQLETLVDHTRVEHASVSTWDERIAMLRIGFVGATPARVLPRQFDGPPYSGSVGAFLKSFACHAGLLNKRIDTGASVISIRFAHVPETLVRAIPAQFYILDDTLLDQLILALIPCLLYPQMVG</sequence>
<evidence type="ECO:0000313" key="1">
    <source>
        <dbReference type="EMBL" id="QPS41887.1"/>
    </source>
</evidence>
<proteinExistence type="predicted"/>
<keyword evidence="1" id="KW-0614">Plasmid</keyword>
<dbReference type="Proteomes" id="UP000594943">
    <property type="component" value="Plasmid unnamed"/>
</dbReference>
<accession>A0A7T2TXL7</accession>
<gene>
    <name evidence="1" type="ORF">I6G56_00950</name>
</gene>
<dbReference type="EMBL" id="CP065685">
    <property type="protein sequence ID" value="QPS41887.1"/>
    <property type="molecule type" value="Genomic_DNA"/>
</dbReference>
<reference evidence="1 2" key="1">
    <citation type="submission" date="2020-12" db="EMBL/GenBank/DDBJ databases">
        <title>FDA dAtabase for Regulatory Grade micrObial Sequences (FDA-ARGOS): Supporting development and validation of Infectious Disease Dx tests.</title>
        <authorList>
            <person name="Nelson B."/>
            <person name="Plummer A."/>
            <person name="Tallon L."/>
            <person name="Sadzewicz L."/>
            <person name="Zhao X."/>
            <person name="Boylan J."/>
            <person name="Ott S."/>
            <person name="Bowen H."/>
            <person name="Vavikolanu K."/>
            <person name="Mehta A."/>
            <person name="Aluvathingal J."/>
            <person name="Nadendla S."/>
            <person name="Myers T."/>
            <person name="Yan Y."/>
            <person name="Sichtig H."/>
        </authorList>
    </citation>
    <scope>NUCLEOTIDE SEQUENCE [LARGE SCALE GENOMIC DNA]</scope>
    <source>
        <strain evidence="1 2">FDAARGOS_899</strain>
        <plasmid evidence="1 2">unnamed</plasmid>
    </source>
</reference>
<dbReference type="RefSeq" id="WP_144411843.1">
    <property type="nucleotide sequence ID" value="NZ_CP013381.1"/>
</dbReference>
<dbReference type="AlphaFoldDB" id="A0A7T2TXL7"/>
<dbReference type="KEGG" id="bhg:I6G56_00950"/>
<name>A0A7T2TXL7_9BURK</name>
<evidence type="ECO:0000313" key="2">
    <source>
        <dbReference type="Proteomes" id="UP000594943"/>
    </source>
</evidence>
<organism evidence="1 2">
    <name type="scientific">Burkholderia humptydooensis</name>
    <dbReference type="NCBI Taxonomy" id="430531"/>
    <lineage>
        <taxon>Bacteria</taxon>
        <taxon>Pseudomonadati</taxon>
        <taxon>Pseudomonadota</taxon>
        <taxon>Betaproteobacteria</taxon>
        <taxon>Burkholderiales</taxon>
        <taxon>Burkholderiaceae</taxon>
        <taxon>Burkholderia</taxon>
        <taxon>pseudomallei group</taxon>
    </lineage>
</organism>
<geneLocation type="plasmid" evidence="1 2">
    <name>unnamed</name>
</geneLocation>
<protein>
    <submittedName>
        <fullName evidence="1">Uncharacterized protein</fullName>
    </submittedName>
</protein>